<dbReference type="GO" id="GO:0046961">
    <property type="term" value="F:proton-transporting ATPase activity, rotational mechanism"/>
    <property type="evidence" value="ECO:0007669"/>
    <property type="project" value="TreeGrafter"/>
</dbReference>
<evidence type="ECO:0000313" key="20">
    <source>
        <dbReference type="Proteomes" id="UP000823661"/>
    </source>
</evidence>
<keyword evidence="9 15" id="KW-0472">Membrane</keyword>
<keyword evidence="8 15" id="KW-0406">Ion transport</keyword>
<reference evidence="19" key="2">
    <citation type="journal article" date="2021" name="PeerJ">
        <title>Extensive microbial diversity within the chicken gut microbiome revealed by metagenomics and culture.</title>
        <authorList>
            <person name="Gilroy R."/>
            <person name="Ravi A."/>
            <person name="Getino M."/>
            <person name="Pursley I."/>
            <person name="Horton D.L."/>
            <person name="Alikhan N.F."/>
            <person name="Baker D."/>
            <person name="Gharbi K."/>
            <person name="Hall N."/>
            <person name="Watson M."/>
            <person name="Adriaenssens E.M."/>
            <person name="Foster-Nyarko E."/>
            <person name="Jarju S."/>
            <person name="Secka A."/>
            <person name="Antonio M."/>
            <person name="Oren A."/>
            <person name="Chaudhuri R.R."/>
            <person name="La Ragione R."/>
            <person name="Hildebrand F."/>
            <person name="Pallen M.J."/>
        </authorList>
    </citation>
    <scope>NUCLEOTIDE SEQUENCE</scope>
    <source>
        <strain evidence="19">B1-20833</strain>
    </source>
</reference>
<keyword evidence="7 15" id="KW-1133">Transmembrane helix</keyword>
<dbReference type="NCBIfam" id="TIGR01144">
    <property type="entry name" value="ATP_synt_b"/>
    <property type="match status" value="1"/>
</dbReference>
<dbReference type="GO" id="GO:0046933">
    <property type="term" value="F:proton-transporting ATP synthase activity, rotational mechanism"/>
    <property type="evidence" value="ECO:0007669"/>
    <property type="project" value="UniProtKB-UniRule"/>
</dbReference>
<keyword evidence="10 15" id="KW-0066">ATP synthesis</keyword>
<dbReference type="InterPro" id="IPR005864">
    <property type="entry name" value="ATP_synth_F0_bsu_bac"/>
</dbReference>
<comment type="subunit">
    <text evidence="15">F-type ATPases have 2 components, F(1) - the catalytic core - and F(0) - the membrane proton channel. F(1) has five subunits: alpha(3), beta(3), gamma(1), delta(1), epsilon(1). F(0) has three main subunits: a(1), b(2) and c(10-14). The alpha and beta chains form an alternating ring which encloses part of the gamma chain. F(1) is attached to F(0) by a central stalk formed by the gamma and epsilon chains, while a peripheral stalk is formed by the delta and b chains.</text>
</comment>
<dbReference type="InterPro" id="IPR050059">
    <property type="entry name" value="ATP_synthase_B_chain"/>
</dbReference>
<evidence type="ECO:0000256" key="10">
    <source>
        <dbReference type="ARBA" id="ARBA00023310"/>
    </source>
</evidence>
<evidence type="ECO:0000256" key="3">
    <source>
        <dbReference type="ARBA" id="ARBA00022475"/>
    </source>
</evidence>
<feature type="transmembrane region" description="Helical" evidence="15">
    <location>
        <begin position="12"/>
        <end position="34"/>
    </location>
</feature>
<evidence type="ECO:0000256" key="7">
    <source>
        <dbReference type="ARBA" id="ARBA00022989"/>
    </source>
</evidence>
<dbReference type="GO" id="GO:0045259">
    <property type="term" value="C:proton-transporting ATP synthase complex"/>
    <property type="evidence" value="ECO:0007669"/>
    <property type="project" value="UniProtKB-KW"/>
</dbReference>
<evidence type="ECO:0000256" key="1">
    <source>
        <dbReference type="ARBA" id="ARBA00005513"/>
    </source>
</evidence>
<comment type="subunit">
    <text evidence="13">F-type ATPases have 2 components, F(1) - the catalytic core - and F(0) - the membrane proton channel. F(1) has five subunits: alpha(3), beta(3), gamma(1), delta(1), epsilon(1). F(0) has four main subunits: a(1), b(2) and c(10-14). The alpha and beta chains form an alternating ring which encloses part of the gamma chain. F(1) is attached to F(0) by a central stalk formed by the gamma and epsilon chains, while a peripheral stalk is formed by the delta and b chains.</text>
</comment>
<dbReference type="CDD" id="cd06503">
    <property type="entry name" value="ATP-synt_Fo_b"/>
    <property type="match status" value="1"/>
</dbReference>
<keyword evidence="17" id="KW-0175">Coiled coil</keyword>
<evidence type="ECO:0000256" key="17">
    <source>
        <dbReference type="SAM" id="Coils"/>
    </source>
</evidence>
<evidence type="ECO:0000256" key="13">
    <source>
        <dbReference type="ARBA" id="ARBA00026054"/>
    </source>
</evidence>
<feature type="region of interest" description="Disordered" evidence="18">
    <location>
        <begin position="147"/>
        <end position="173"/>
    </location>
</feature>
<dbReference type="Proteomes" id="UP000823661">
    <property type="component" value="Unassembled WGS sequence"/>
</dbReference>
<dbReference type="GO" id="GO:0012505">
    <property type="term" value="C:endomembrane system"/>
    <property type="evidence" value="ECO:0007669"/>
    <property type="project" value="UniProtKB-SubCell"/>
</dbReference>
<evidence type="ECO:0000256" key="8">
    <source>
        <dbReference type="ARBA" id="ARBA00023065"/>
    </source>
</evidence>
<evidence type="ECO:0000256" key="12">
    <source>
        <dbReference type="ARBA" id="ARBA00025614"/>
    </source>
</evidence>
<dbReference type="InterPro" id="IPR028987">
    <property type="entry name" value="ATP_synth_B-like_membr_sf"/>
</dbReference>
<keyword evidence="3 15" id="KW-1003">Cell membrane</keyword>
<protein>
    <recommendedName>
        <fullName evidence="15">ATP synthase subunit b</fullName>
    </recommendedName>
    <alternativeName>
        <fullName evidence="15">ATP synthase F(0) sector subunit b</fullName>
    </alternativeName>
    <alternativeName>
        <fullName evidence="15">ATPase subunit I</fullName>
    </alternativeName>
    <alternativeName>
        <fullName evidence="15">F-type ATPase subunit b</fullName>
        <shortName evidence="15">F-ATPase subunit b</shortName>
    </alternativeName>
</protein>
<evidence type="ECO:0000256" key="5">
    <source>
        <dbReference type="ARBA" id="ARBA00022692"/>
    </source>
</evidence>
<evidence type="ECO:0000256" key="6">
    <source>
        <dbReference type="ARBA" id="ARBA00022781"/>
    </source>
</evidence>
<comment type="subcellular location">
    <subcellularLocation>
        <location evidence="15">Cell membrane</location>
        <topology evidence="15">Single-pass membrane protein</topology>
    </subcellularLocation>
    <subcellularLocation>
        <location evidence="14">Endomembrane system</location>
        <topology evidence="14">Single-pass membrane protein</topology>
    </subcellularLocation>
</comment>
<keyword evidence="2 15" id="KW-0813">Transport</keyword>
<feature type="coiled-coil region" evidence="17">
    <location>
        <begin position="44"/>
        <end position="89"/>
    </location>
</feature>
<keyword evidence="5 15" id="KW-0812">Transmembrane</keyword>
<evidence type="ECO:0000256" key="15">
    <source>
        <dbReference type="HAMAP-Rule" id="MF_01398"/>
    </source>
</evidence>
<dbReference type="InterPro" id="IPR002146">
    <property type="entry name" value="ATP_synth_b/b'su_bac/chlpt"/>
</dbReference>
<keyword evidence="4 15" id="KW-0138">CF(0)</keyword>
<keyword evidence="6 15" id="KW-0375">Hydrogen ion transport</keyword>
<reference evidence="19" key="1">
    <citation type="submission" date="2020-10" db="EMBL/GenBank/DDBJ databases">
        <authorList>
            <person name="Gilroy R."/>
        </authorList>
    </citation>
    <scope>NUCLEOTIDE SEQUENCE</scope>
    <source>
        <strain evidence="19">B1-20833</strain>
    </source>
</reference>
<evidence type="ECO:0000256" key="2">
    <source>
        <dbReference type="ARBA" id="ARBA00022448"/>
    </source>
</evidence>
<dbReference type="Pfam" id="PF00430">
    <property type="entry name" value="ATP-synt_B"/>
    <property type="match status" value="1"/>
</dbReference>
<evidence type="ECO:0000256" key="11">
    <source>
        <dbReference type="ARBA" id="ARBA00025198"/>
    </source>
</evidence>
<dbReference type="PANTHER" id="PTHR33445">
    <property type="entry name" value="ATP SYNTHASE SUBUNIT B', CHLOROPLASTIC"/>
    <property type="match status" value="1"/>
</dbReference>
<evidence type="ECO:0000256" key="18">
    <source>
        <dbReference type="SAM" id="MobiDB-lite"/>
    </source>
</evidence>
<dbReference type="HAMAP" id="MF_01398">
    <property type="entry name" value="ATP_synth_b_bprime"/>
    <property type="match status" value="1"/>
</dbReference>
<evidence type="ECO:0000256" key="4">
    <source>
        <dbReference type="ARBA" id="ARBA00022547"/>
    </source>
</evidence>
<gene>
    <name evidence="15 19" type="primary">atpF</name>
    <name evidence="19" type="ORF">IAC06_07450</name>
</gene>
<name>A0A9D9HFT6_9BACT</name>
<dbReference type="SUPFAM" id="SSF81573">
    <property type="entry name" value="F1F0 ATP synthase subunit B, membrane domain"/>
    <property type="match status" value="1"/>
</dbReference>
<feature type="compositionally biased region" description="Basic and acidic residues" evidence="18">
    <location>
        <begin position="156"/>
        <end position="173"/>
    </location>
</feature>
<dbReference type="GO" id="GO:0005886">
    <property type="term" value="C:plasma membrane"/>
    <property type="evidence" value="ECO:0007669"/>
    <property type="project" value="UniProtKB-SubCell"/>
</dbReference>
<dbReference type="AlphaFoldDB" id="A0A9D9HFT6"/>
<accession>A0A9D9HFT6</accession>
<sequence length="173" mass="19510">MGLLQPEPGLLIWMSIAFLIVFILLAKFGFPVIVKALDERKEHIDSSLEAAARAQQKVENLQAEMDGIRADAERQKAEILRSAAETREKIISEARARAEEQGERIIAAAKANAETEREAILRDARHQVALLSIAISEKLLRSKLEDEKSQASLAERLLEEMDRDRMKESHREA</sequence>
<comment type="function">
    <text evidence="12">Component of the F(0) channel, it forms part of the peripheral stalk, linking F(1) to F(0). The b'-subunit is a diverged and duplicated form of b found in plants and photosynthetic bacteria.</text>
</comment>
<evidence type="ECO:0000256" key="14">
    <source>
        <dbReference type="ARBA" id="ARBA00037847"/>
    </source>
</evidence>
<organism evidence="19 20">
    <name type="scientific">Candidatus Cryptobacteroides intestinavium</name>
    <dbReference type="NCBI Taxonomy" id="2840766"/>
    <lineage>
        <taxon>Bacteria</taxon>
        <taxon>Pseudomonadati</taxon>
        <taxon>Bacteroidota</taxon>
        <taxon>Bacteroidia</taxon>
        <taxon>Bacteroidales</taxon>
        <taxon>Candidatus Cryptobacteroides</taxon>
    </lineage>
</organism>
<dbReference type="PANTHER" id="PTHR33445:SF1">
    <property type="entry name" value="ATP SYNTHASE SUBUNIT B"/>
    <property type="match status" value="1"/>
</dbReference>
<evidence type="ECO:0000256" key="9">
    <source>
        <dbReference type="ARBA" id="ARBA00023136"/>
    </source>
</evidence>
<proteinExistence type="inferred from homology"/>
<comment type="function">
    <text evidence="11 15">F(1)F(0) ATP synthase produces ATP from ADP in the presence of a proton or sodium gradient. F-type ATPases consist of two structural domains, F(1) containing the extramembraneous catalytic core and F(0) containing the membrane proton channel, linked together by a central stalk and a peripheral stalk. During catalysis, ATP synthesis in the catalytic domain of F(1) is coupled via a rotary mechanism of the central stalk subunits to proton translocation.</text>
</comment>
<comment type="caution">
    <text evidence="19">The sequence shown here is derived from an EMBL/GenBank/DDBJ whole genome shotgun (WGS) entry which is preliminary data.</text>
</comment>
<dbReference type="EMBL" id="JADIMI010000070">
    <property type="protein sequence ID" value="MBO8452700.1"/>
    <property type="molecule type" value="Genomic_DNA"/>
</dbReference>
<evidence type="ECO:0000313" key="19">
    <source>
        <dbReference type="EMBL" id="MBO8452700.1"/>
    </source>
</evidence>
<comment type="similarity">
    <text evidence="1 15 16">Belongs to the ATPase B chain family.</text>
</comment>
<evidence type="ECO:0000256" key="16">
    <source>
        <dbReference type="RuleBase" id="RU003848"/>
    </source>
</evidence>